<sequence length="156" mass="17139">MVQIHDHRLLYTAEAGENGTPQRAAVVNQLDVLLADRRVVRECHYMCPTTRIPVTLISQPREMLPSAAIAEHAWMSSEVLTVAGIWIAWYAWTDNPSSTLPAAPDYGRKIAWQRSLDLASDAQSMTALLHRIADGTEPVGQKARWVADGHGAPGMA</sequence>
<dbReference type="EMBL" id="CP108189">
    <property type="protein sequence ID" value="WTR75803.1"/>
    <property type="molecule type" value="Genomic_DNA"/>
</dbReference>
<dbReference type="Proteomes" id="UP001622594">
    <property type="component" value="Plasmid unnamed1"/>
</dbReference>
<dbReference type="RefSeq" id="WP_331717873.1">
    <property type="nucleotide sequence ID" value="NZ_CP108189.1"/>
</dbReference>
<protein>
    <submittedName>
        <fullName evidence="1">Uncharacterized protein</fullName>
    </submittedName>
</protein>
<organism evidence="1 2">
    <name type="scientific">Streptomyces zaomyceticus</name>
    <dbReference type="NCBI Taxonomy" id="68286"/>
    <lineage>
        <taxon>Bacteria</taxon>
        <taxon>Bacillati</taxon>
        <taxon>Actinomycetota</taxon>
        <taxon>Actinomycetes</taxon>
        <taxon>Kitasatosporales</taxon>
        <taxon>Streptomycetaceae</taxon>
        <taxon>Streptomyces</taxon>
    </lineage>
</organism>
<accession>A0ABZ1LU32</accession>
<keyword evidence="2" id="KW-1185">Reference proteome</keyword>
<reference evidence="1 2" key="1">
    <citation type="submission" date="2022-10" db="EMBL/GenBank/DDBJ databases">
        <title>The complete genomes of actinobacterial strains from the NBC collection.</title>
        <authorList>
            <person name="Joergensen T.S."/>
            <person name="Alvarez Arevalo M."/>
            <person name="Sterndorff E.B."/>
            <person name="Faurdal D."/>
            <person name="Vuksanovic O."/>
            <person name="Mourched A.-S."/>
            <person name="Charusanti P."/>
            <person name="Shaw S."/>
            <person name="Blin K."/>
            <person name="Weber T."/>
        </authorList>
    </citation>
    <scope>NUCLEOTIDE SEQUENCE [LARGE SCALE GENOMIC DNA]</scope>
    <source>
        <strain evidence="1 2">NBC_00123</strain>
        <plasmid evidence="1 2">unnamed1</plasmid>
    </source>
</reference>
<geneLocation type="plasmid" evidence="1 2">
    <name>unnamed1</name>
</geneLocation>
<evidence type="ECO:0000313" key="2">
    <source>
        <dbReference type="Proteomes" id="UP001622594"/>
    </source>
</evidence>
<gene>
    <name evidence="1" type="ORF">OG814_41820</name>
</gene>
<name>A0ABZ1LU32_9ACTN</name>
<proteinExistence type="predicted"/>
<keyword evidence="1" id="KW-0614">Plasmid</keyword>
<evidence type="ECO:0000313" key="1">
    <source>
        <dbReference type="EMBL" id="WTR75803.1"/>
    </source>
</evidence>